<evidence type="ECO:0000313" key="3">
    <source>
        <dbReference type="Proteomes" id="UP001500748"/>
    </source>
</evidence>
<feature type="signal peptide" evidence="1">
    <location>
        <begin position="1"/>
        <end position="19"/>
    </location>
</feature>
<dbReference type="Pfam" id="PF16286">
    <property type="entry name" value="DUF4932"/>
    <property type="match status" value="1"/>
</dbReference>
<evidence type="ECO:0000256" key="1">
    <source>
        <dbReference type="SAM" id="SignalP"/>
    </source>
</evidence>
<sequence length="396" mass="46373">MRKSFVLFIALILCFSVKAQYGMSLSKTISINVNENIETYFFAEKLAVEHIDYYVFSHKGESYNHQPLVSHSAAHFMKYKDSDVVLKIANVLAKLRPVLNDNSQILEYLWYCKPFPQTGFRYDLPKDIALRDTLKYPEAESLVRKLTILLNEFYVQAKVGEYLRDNKEYYKGALNEAAKDIGVQSIPFEEKWYGKKFPGYIFILMPGMPITEGEDNYRAFGIQLQTKKGNMPSMVFSSSVMVPYKERLSEYKEFGFNNKEVTRFLTVHEIGHSFVNPLLKDFKKEIDRESILFTPKLKKHLEKSYINNWENCITEHLVRLGEIRTAMLMGDKTEEERLRKEHLVTMGFVLLPFLENLIVQYETDRKKYPDFKSFLPVIFQTLDVLKPEDIDRLISN</sequence>
<evidence type="ECO:0000313" key="2">
    <source>
        <dbReference type="EMBL" id="GAA3754444.1"/>
    </source>
</evidence>
<feature type="chain" id="PRO_5046454862" description="DUF4932 domain-containing protein" evidence="1">
    <location>
        <begin position="20"/>
        <end position="396"/>
    </location>
</feature>
<organism evidence="2 3">
    <name type="scientific">Flavobacterium ginsengiterrae</name>
    <dbReference type="NCBI Taxonomy" id="871695"/>
    <lineage>
        <taxon>Bacteria</taxon>
        <taxon>Pseudomonadati</taxon>
        <taxon>Bacteroidota</taxon>
        <taxon>Flavobacteriia</taxon>
        <taxon>Flavobacteriales</taxon>
        <taxon>Flavobacteriaceae</taxon>
        <taxon>Flavobacterium</taxon>
    </lineage>
</organism>
<dbReference type="EMBL" id="BAABDU010000001">
    <property type="protein sequence ID" value="GAA3754444.1"/>
    <property type="molecule type" value="Genomic_DNA"/>
</dbReference>
<protein>
    <recommendedName>
        <fullName evidence="4">DUF4932 domain-containing protein</fullName>
    </recommendedName>
</protein>
<name>A0ABP7G2B9_9FLAO</name>
<proteinExistence type="predicted"/>
<dbReference type="RefSeq" id="WP_345138587.1">
    <property type="nucleotide sequence ID" value="NZ_BAABDU010000001.1"/>
</dbReference>
<keyword evidence="3" id="KW-1185">Reference proteome</keyword>
<comment type="caution">
    <text evidence="2">The sequence shown here is derived from an EMBL/GenBank/DDBJ whole genome shotgun (WGS) entry which is preliminary data.</text>
</comment>
<gene>
    <name evidence="2" type="ORF">GCM10022423_00260</name>
</gene>
<dbReference type="Proteomes" id="UP001500748">
    <property type="component" value="Unassembled WGS sequence"/>
</dbReference>
<accession>A0ABP7G2B9</accession>
<keyword evidence="1" id="KW-0732">Signal</keyword>
<evidence type="ECO:0008006" key="4">
    <source>
        <dbReference type="Google" id="ProtNLM"/>
    </source>
</evidence>
<reference evidence="3" key="1">
    <citation type="journal article" date="2019" name="Int. J. Syst. Evol. Microbiol.">
        <title>The Global Catalogue of Microorganisms (GCM) 10K type strain sequencing project: providing services to taxonomists for standard genome sequencing and annotation.</title>
        <authorList>
            <consortium name="The Broad Institute Genomics Platform"/>
            <consortium name="The Broad Institute Genome Sequencing Center for Infectious Disease"/>
            <person name="Wu L."/>
            <person name="Ma J."/>
        </authorList>
    </citation>
    <scope>NUCLEOTIDE SEQUENCE [LARGE SCALE GENOMIC DNA]</scope>
    <source>
        <strain evidence="3">JCM 17337</strain>
    </source>
</reference>
<dbReference type="InterPro" id="IPR032560">
    <property type="entry name" value="DUF4932"/>
</dbReference>